<accession>A0A553DN06</accession>
<organism evidence="1 2">
    <name type="scientific">Flavobacterium restrictum</name>
    <dbReference type="NCBI Taxonomy" id="2594428"/>
    <lineage>
        <taxon>Bacteria</taxon>
        <taxon>Pseudomonadati</taxon>
        <taxon>Bacteroidota</taxon>
        <taxon>Flavobacteriia</taxon>
        <taxon>Flavobacteriales</taxon>
        <taxon>Flavobacteriaceae</taxon>
        <taxon>Flavobacterium</taxon>
    </lineage>
</organism>
<dbReference type="Proteomes" id="UP000316371">
    <property type="component" value="Unassembled WGS sequence"/>
</dbReference>
<gene>
    <name evidence="1" type="ORF">FNW21_15990</name>
</gene>
<evidence type="ECO:0000313" key="2">
    <source>
        <dbReference type="Proteomes" id="UP000316371"/>
    </source>
</evidence>
<keyword evidence="2" id="KW-1185">Reference proteome</keyword>
<dbReference type="OrthoDB" id="9851014at2"/>
<dbReference type="RefSeq" id="WP_144257750.1">
    <property type="nucleotide sequence ID" value="NZ_VJZT01000043.1"/>
</dbReference>
<dbReference type="AlphaFoldDB" id="A0A553DN06"/>
<protein>
    <submittedName>
        <fullName evidence="1">Uncharacterized protein</fullName>
    </submittedName>
</protein>
<dbReference type="EMBL" id="VJZT01000043">
    <property type="protein sequence ID" value="TRX34087.1"/>
    <property type="molecule type" value="Genomic_DNA"/>
</dbReference>
<reference evidence="1 2" key="1">
    <citation type="submission" date="2019-07" db="EMBL/GenBank/DDBJ databases">
        <title>Novel species of Flavobacterium.</title>
        <authorList>
            <person name="Liu Q."/>
            <person name="Xin Y.-H."/>
        </authorList>
    </citation>
    <scope>NUCLEOTIDE SEQUENCE [LARGE SCALE GENOMIC DNA]</scope>
    <source>
        <strain evidence="1 2">LB1R34</strain>
    </source>
</reference>
<proteinExistence type="predicted"/>
<comment type="caution">
    <text evidence="1">The sequence shown here is derived from an EMBL/GenBank/DDBJ whole genome shotgun (WGS) entry which is preliminary data.</text>
</comment>
<name>A0A553DN06_9FLAO</name>
<sequence>MDEYFKNVDLIIQNKINKMPLKRDTLDKAVAYLKTYNECIFEIQDELRDFFNEYTKTKPFSETEISAFNIYNRKSIEAFVEMFMKK</sequence>
<evidence type="ECO:0000313" key="1">
    <source>
        <dbReference type="EMBL" id="TRX34087.1"/>
    </source>
</evidence>